<dbReference type="EMBL" id="JABFCR010000039">
    <property type="protein sequence ID" value="NNU34299.1"/>
    <property type="molecule type" value="Genomic_DNA"/>
</dbReference>
<name>A0ABX1W236_9SPHI</name>
<sequence length="211" mass="23338">MCLTIIAGSVSAQRRYHRQRNSQRDNNGDYYSPKIGLTIGGNVSNQISSGNSNYSTGSIVGLNAGLTFDLPIIYPLSFAPEVLFSQKGYEATTPSGVFTQRTNFIDVPLLAKFKVGPGFNILVGPQLSYLLNTTNTYDNGFVVSQETYYENNNGHKSFLDGVLGVSFDLNRSVDLRARYTVDLQKTDSQGSTYVPNYRKPVWQFGIGFKLN</sequence>
<evidence type="ECO:0000313" key="3">
    <source>
        <dbReference type="Proteomes" id="UP000566071"/>
    </source>
</evidence>
<dbReference type="InterPro" id="IPR025665">
    <property type="entry name" value="Beta-barrel_OMP_2"/>
</dbReference>
<organism evidence="2 3">
    <name type="scientific">Mucilaginibacter humi</name>
    <dbReference type="NCBI Taxonomy" id="2732510"/>
    <lineage>
        <taxon>Bacteria</taxon>
        <taxon>Pseudomonadati</taxon>
        <taxon>Bacteroidota</taxon>
        <taxon>Sphingobacteriia</taxon>
        <taxon>Sphingobacteriales</taxon>
        <taxon>Sphingobacteriaceae</taxon>
        <taxon>Mucilaginibacter</taxon>
    </lineage>
</organism>
<keyword evidence="3" id="KW-1185">Reference proteome</keyword>
<reference evidence="2 3" key="1">
    <citation type="submission" date="2020-05" db="EMBL/GenBank/DDBJ databases">
        <authorList>
            <person name="Khan S.A."/>
            <person name="Jeon C.O."/>
            <person name="Chun B.H."/>
        </authorList>
    </citation>
    <scope>NUCLEOTIDE SEQUENCE [LARGE SCALE GENOMIC DNA]</scope>
    <source>
        <strain evidence="2 3">S1162</strain>
    </source>
</reference>
<protein>
    <submittedName>
        <fullName evidence="2">PorT family protein</fullName>
    </submittedName>
</protein>
<feature type="domain" description="Outer membrane protein beta-barrel" evidence="1">
    <location>
        <begin position="34"/>
        <end position="183"/>
    </location>
</feature>
<accession>A0ABX1W236</accession>
<evidence type="ECO:0000259" key="1">
    <source>
        <dbReference type="Pfam" id="PF13568"/>
    </source>
</evidence>
<comment type="caution">
    <text evidence="2">The sequence shown here is derived from an EMBL/GenBank/DDBJ whole genome shotgun (WGS) entry which is preliminary data.</text>
</comment>
<dbReference type="Pfam" id="PF13568">
    <property type="entry name" value="OMP_b-brl_2"/>
    <property type="match status" value="1"/>
</dbReference>
<evidence type="ECO:0000313" key="2">
    <source>
        <dbReference type="EMBL" id="NNU34299.1"/>
    </source>
</evidence>
<gene>
    <name evidence="2" type="ORF">HK413_09330</name>
</gene>
<proteinExistence type="predicted"/>
<dbReference type="Proteomes" id="UP000566071">
    <property type="component" value="Unassembled WGS sequence"/>
</dbReference>